<dbReference type="Proteomes" id="UP000821837">
    <property type="component" value="Unassembled WGS sequence"/>
</dbReference>
<reference evidence="1" key="1">
    <citation type="journal article" date="2020" name="Cell">
        <title>Large-Scale Comparative Analyses of Tick Genomes Elucidate Their Genetic Diversity and Vector Capacities.</title>
        <authorList>
            <consortium name="Tick Genome and Microbiome Consortium (TIGMIC)"/>
            <person name="Jia N."/>
            <person name="Wang J."/>
            <person name="Shi W."/>
            <person name="Du L."/>
            <person name="Sun Y."/>
            <person name="Zhan W."/>
            <person name="Jiang J.F."/>
            <person name="Wang Q."/>
            <person name="Zhang B."/>
            <person name="Ji P."/>
            <person name="Bell-Sakyi L."/>
            <person name="Cui X.M."/>
            <person name="Yuan T.T."/>
            <person name="Jiang B.G."/>
            <person name="Yang W.F."/>
            <person name="Lam T.T."/>
            <person name="Chang Q.C."/>
            <person name="Ding S.J."/>
            <person name="Wang X.J."/>
            <person name="Zhu J.G."/>
            <person name="Ruan X.D."/>
            <person name="Zhao L."/>
            <person name="Wei J.T."/>
            <person name="Ye R.Z."/>
            <person name="Que T.C."/>
            <person name="Du C.H."/>
            <person name="Zhou Y.H."/>
            <person name="Cheng J.X."/>
            <person name="Dai P.F."/>
            <person name="Guo W.B."/>
            <person name="Han X.H."/>
            <person name="Huang E.J."/>
            <person name="Li L.F."/>
            <person name="Wei W."/>
            <person name="Gao Y.C."/>
            <person name="Liu J.Z."/>
            <person name="Shao H.Z."/>
            <person name="Wang X."/>
            <person name="Wang C.C."/>
            <person name="Yang T.C."/>
            <person name="Huo Q.B."/>
            <person name="Li W."/>
            <person name="Chen H.Y."/>
            <person name="Chen S.E."/>
            <person name="Zhou L.G."/>
            <person name="Ni X.B."/>
            <person name="Tian J.H."/>
            <person name="Sheng Y."/>
            <person name="Liu T."/>
            <person name="Pan Y.S."/>
            <person name="Xia L.Y."/>
            <person name="Li J."/>
            <person name="Zhao F."/>
            <person name="Cao W.C."/>
        </authorList>
    </citation>
    <scope>NUCLEOTIDE SEQUENCE</scope>
    <source>
        <strain evidence="1">Rsan-2018</strain>
    </source>
</reference>
<evidence type="ECO:0000313" key="2">
    <source>
        <dbReference type="Proteomes" id="UP000821837"/>
    </source>
</evidence>
<keyword evidence="2" id="KW-1185">Reference proteome</keyword>
<accession>A0A9D4PW10</accession>
<sequence>MQRCSTGRSSYIAAATCEARILGYCLRKGQRPLVVSGLFGEWLRFLCFIWKGCGAVGLRTLKFFQELAEAATEFLWCKRRWTLPVATTVQVGEVPFLSLGGAVIPPAVEKLLSRRPKYKPLRRLAPEDPHKISRSDRLVDMLKDTQPGVTSGISVDIEELFYSVSHEDLFVLRNCIECSGVTPMRNCPFSPGLALNGGTEPAVFLEGVYIPFVKRTRRLVMVGYAEVRRSSRDDRILHGAPGLAVNEDLHRLRRVDYRAHAHRVAFSGSNRRSAGHSRLLCVVHLWTPLGI</sequence>
<evidence type="ECO:0000313" key="1">
    <source>
        <dbReference type="EMBL" id="KAH7956761.1"/>
    </source>
</evidence>
<gene>
    <name evidence="1" type="ORF">HPB52_012546</name>
</gene>
<reference evidence="1" key="2">
    <citation type="submission" date="2021-09" db="EMBL/GenBank/DDBJ databases">
        <authorList>
            <person name="Jia N."/>
            <person name="Wang J."/>
            <person name="Shi W."/>
            <person name="Du L."/>
            <person name="Sun Y."/>
            <person name="Zhan W."/>
            <person name="Jiang J."/>
            <person name="Wang Q."/>
            <person name="Zhang B."/>
            <person name="Ji P."/>
            <person name="Sakyi L.B."/>
            <person name="Cui X."/>
            <person name="Yuan T."/>
            <person name="Jiang B."/>
            <person name="Yang W."/>
            <person name="Lam T.T.-Y."/>
            <person name="Chang Q."/>
            <person name="Ding S."/>
            <person name="Wang X."/>
            <person name="Zhu J."/>
            <person name="Ruan X."/>
            <person name="Zhao L."/>
            <person name="Wei J."/>
            <person name="Que T."/>
            <person name="Du C."/>
            <person name="Cheng J."/>
            <person name="Dai P."/>
            <person name="Han X."/>
            <person name="Huang E."/>
            <person name="Gao Y."/>
            <person name="Liu J."/>
            <person name="Shao H."/>
            <person name="Ye R."/>
            <person name="Li L."/>
            <person name="Wei W."/>
            <person name="Wang X."/>
            <person name="Wang C."/>
            <person name="Huo Q."/>
            <person name="Li W."/>
            <person name="Guo W."/>
            <person name="Chen H."/>
            <person name="Chen S."/>
            <person name="Zhou L."/>
            <person name="Zhou L."/>
            <person name="Ni X."/>
            <person name="Tian J."/>
            <person name="Zhou Y."/>
            <person name="Sheng Y."/>
            <person name="Liu T."/>
            <person name="Pan Y."/>
            <person name="Xia L."/>
            <person name="Li J."/>
            <person name="Zhao F."/>
            <person name="Cao W."/>
        </authorList>
    </citation>
    <scope>NUCLEOTIDE SEQUENCE</scope>
    <source>
        <strain evidence="1">Rsan-2018</strain>
        <tissue evidence="1">Larvae</tissue>
    </source>
</reference>
<name>A0A9D4PW10_RHISA</name>
<protein>
    <submittedName>
        <fullName evidence="1">Uncharacterized protein</fullName>
    </submittedName>
</protein>
<organism evidence="1 2">
    <name type="scientific">Rhipicephalus sanguineus</name>
    <name type="common">Brown dog tick</name>
    <name type="synonym">Ixodes sanguineus</name>
    <dbReference type="NCBI Taxonomy" id="34632"/>
    <lineage>
        <taxon>Eukaryota</taxon>
        <taxon>Metazoa</taxon>
        <taxon>Ecdysozoa</taxon>
        <taxon>Arthropoda</taxon>
        <taxon>Chelicerata</taxon>
        <taxon>Arachnida</taxon>
        <taxon>Acari</taxon>
        <taxon>Parasitiformes</taxon>
        <taxon>Ixodida</taxon>
        <taxon>Ixodoidea</taxon>
        <taxon>Ixodidae</taxon>
        <taxon>Rhipicephalinae</taxon>
        <taxon>Rhipicephalus</taxon>
        <taxon>Rhipicephalus</taxon>
    </lineage>
</organism>
<dbReference type="AlphaFoldDB" id="A0A9D4PW10"/>
<proteinExistence type="predicted"/>
<comment type="caution">
    <text evidence="1">The sequence shown here is derived from an EMBL/GenBank/DDBJ whole genome shotgun (WGS) entry which is preliminary data.</text>
</comment>
<dbReference type="EMBL" id="JABSTV010001250">
    <property type="protein sequence ID" value="KAH7956761.1"/>
    <property type="molecule type" value="Genomic_DNA"/>
</dbReference>